<dbReference type="EMBL" id="AP018738">
    <property type="protein sequence ID" value="BBE50798.1"/>
    <property type="molecule type" value="Genomic_DNA"/>
</dbReference>
<proteinExistence type="predicted"/>
<accession>A0A2Z6GBC9</accession>
<name>A0A2Z6GBC9_9PROT</name>
<keyword evidence="2" id="KW-1185">Reference proteome</keyword>
<sequence length="302" mass="34528">MTSIMSSDILEDLPIKWIDFPCSAENQWICEANKIVMDFGGVFHSIFLRWAVTINGLHVATERYNGEEWLKGDKAFSVFGIRNAVDGTGPKLGAVRIWQADMAAKIHESSIPMLSAWAFCNMYSCLEEFIFKIFRSYLDANPLEICKGPEFSGHRKAHRERLESEEKKNCWTSLWSERLEAWHRKKLYDGLEKVFNNFINKTGLKIPSGYKGEYDYTDIGKTLGGIALIRNCFIHGASTVPQELEDFCRDYKGLFFSFKAGDKFQITINDLATLEYFTDTFTQTLNTSLLELACPEIAELKP</sequence>
<gene>
    <name evidence="1" type="ORF">OYT1_ch1241</name>
</gene>
<dbReference type="Proteomes" id="UP000033070">
    <property type="component" value="Chromosome"/>
</dbReference>
<dbReference type="KEGG" id="fam:OYT1_ch1241"/>
<dbReference type="RefSeq" id="WP_062627068.1">
    <property type="nucleotide sequence ID" value="NZ_AP018738.1"/>
</dbReference>
<protein>
    <recommendedName>
        <fullName evidence="3">MAE-28990/MAE-18760-like HEPN domain-containing protein</fullName>
    </recommendedName>
</protein>
<evidence type="ECO:0000313" key="1">
    <source>
        <dbReference type="EMBL" id="BBE50798.1"/>
    </source>
</evidence>
<dbReference type="AlphaFoldDB" id="A0A2Z6GBC9"/>
<organism evidence="1 2">
    <name type="scientific">Ferriphaselus amnicola</name>
    <dbReference type="NCBI Taxonomy" id="1188319"/>
    <lineage>
        <taxon>Bacteria</taxon>
        <taxon>Pseudomonadati</taxon>
        <taxon>Pseudomonadota</taxon>
        <taxon>Betaproteobacteria</taxon>
        <taxon>Nitrosomonadales</taxon>
        <taxon>Gallionellaceae</taxon>
        <taxon>Ferriphaselus</taxon>
    </lineage>
</organism>
<evidence type="ECO:0008006" key="3">
    <source>
        <dbReference type="Google" id="ProtNLM"/>
    </source>
</evidence>
<evidence type="ECO:0000313" key="2">
    <source>
        <dbReference type="Proteomes" id="UP000033070"/>
    </source>
</evidence>
<reference evidence="1 2" key="1">
    <citation type="submission" date="2018-06" db="EMBL/GenBank/DDBJ databases">
        <title>OYT1 Genome Sequencing.</title>
        <authorList>
            <person name="Kato S."/>
            <person name="Itoh T."/>
            <person name="Ohkuma M."/>
        </authorList>
    </citation>
    <scope>NUCLEOTIDE SEQUENCE [LARGE SCALE GENOMIC DNA]</scope>
    <source>
        <strain evidence="1 2">OYT1</strain>
    </source>
</reference>